<keyword evidence="1" id="KW-0472">Membrane</keyword>
<reference evidence="3" key="1">
    <citation type="journal article" date="2019" name="Int. J. Syst. Evol. Microbiol.">
        <title>The Global Catalogue of Microorganisms (GCM) 10K type strain sequencing project: providing services to taxonomists for standard genome sequencing and annotation.</title>
        <authorList>
            <consortium name="The Broad Institute Genomics Platform"/>
            <consortium name="The Broad Institute Genome Sequencing Center for Infectious Disease"/>
            <person name="Wu L."/>
            <person name="Ma J."/>
        </authorList>
    </citation>
    <scope>NUCLEOTIDE SEQUENCE [LARGE SCALE GENOMIC DNA]</scope>
    <source>
        <strain evidence="3">CECT 8010</strain>
    </source>
</reference>
<organism evidence="2 3">
    <name type="scientific">Parasediminibacterium paludis</name>
    <dbReference type="NCBI Taxonomy" id="908966"/>
    <lineage>
        <taxon>Bacteria</taxon>
        <taxon>Pseudomonadati</taxon>
        <taxon>Bacteroidota</taxon>
        <taxon>Chitinophagia</taxon>
        <taxon>Chitinophagales</taxon>
        <taxon>Chitinophagaceae</taxon>
        <taxon>Parasediminibacterium</taxon>
    </lineage>
</organism>
<evidence type="ECO:0000313" key="2">
    <source>
        <dbReference type="EMBL" id="MFC4232959.1"/>
    </source>
</evidence>
<proteinExistence type="predicted"/>
<dbReference type="Proteomes" id="UP001595906">
    <property type="component" value="Unassembled WGS sequence"/>
</dbReference>
<protein>
    <submittedName>
        <fullName evidence="2">Uncharacterized protein</fullName>
    </submittedName>
</protein>
<comment type="caution">
    <text evidence="2">The sequence shown here is derived from an EMBL/GenBank/DDBJ whole genome shotgun (WGS) entry which is preliminary data.</text>
</comment>
<dbReference type="RefSeq" id="WP_379015022.1">
    <property type="nucleotide sequence ID" value="NZ_JBHSDC010000028.1"/>
</dbReference>
<accession>A0ABV8PXX9</accession>
<evidence type="ECO:0000313" key="3">
    <source>
        <dbReference type="Proteomes" id="UP001595906"/>
    </source>
</evidence>
<keyword evidence="1" id="KW-0812">Transmembrane</keyword>
<gene>
    <name evidence="2" type="ORF">ACFOW1_13735</name>
</gene>
<feature type="transmembrane region" description="Helical" evidence="1">
    <location>
        <begin position="23"/>
        <end position="44"/>
    </location>
</feature>
<evidence type="ECO:0000256" key="1">
    <source>
        <dbReference type="SAM" id="Phobius"/>
    </source>
</evidence>
<name>A0ABV8PXX9_9BACT</name>
<dbReference type="EMBL" id="JBHSDC010000028">
    <property type="protein sequence ID" value="MFC4232959.1"/>
    <property type="molecule type" value="Genomic_DNA"/>
</dbReference>
<keyword evidence="1" id="KW-1133">Transmembrane helix</keyword>
<sequence length="67" mass="8001">MAYEVSDNSNKDFTKNWVNSSRFLFYLQVFCLLAFILGGCYKLYTYRYKGTPDVEIQKSSQYKPEYK</sequence>
<keyword evidence="3" id="KW-1185">Reference proteome</keyword>